<organism evidence="1 2">
    <name type="scientific">Desulfofarcimen acetoxidans (strain ATCC 49208 / DSM 771 / KCTC 5769 / VKM B-1644 / 5575)</name>
    <name type="common">Desulfotomaculum acetoxidans</name>
    <dbReference type="NCBI Taxonomy" id="485916"/>
    <lineage>
        <taxon>Bacteria</taxon>
        <taxon>Bacillati</taxon>
        <taxon>Bacillota</taxon>
        <taxon>Clostridia</taxon>
        <taxon>Eubacteriales</taxon>
        <taxon>Peptococcaceae</taxon>
        <taxon>Desulfofarcimen</taxon>
    </lineage>
</organism>
<protein>
    <submittedName>
        <fullName evidence="1">Putative DNA helicase</fullName>
    </submittedName>
</protein>
<sequence>MMPTIILTKPFEIDFRNLTQSEQKQARKSLRLLNNNPKHPYLQIHRIKGVPFWEAYVNMDIRIIFERNSDTLILHAIGHHDILRNK</sequence>
<evidence type="ECO:0000313" key="2">
    <source>
        <dbReference type="Proteomes" id="UP000002217"/>
    </source>
</evidence>
<dbReference type="KEGG" id="dae:Dtox_3381"/>
<dbReference type="Proteomes" id="UP000002217">
    <property type="component" value="Chromosome"/>
</dbReference>
<accession>C8W6K2</accession>
<dbReference type="AlphaFoldDB" id="C8W6K2"/>
<evidence type="ECO:0000313" key="1">
    <source>
        <dbReference type="EMBL" id="ACV64111.1"/>
    </source>
</evidence>
<proteinExistence type="predicted"/>
<dbReference type="Gene3D" id="3.30.2310.20">
    <property type="entry name" value="RelE-like"/>
    <property type="match status" value="1"/>
</dbReference>
<keyword evidence="1" id="KW-0067">ATP-binding</keyword>
<keyword evidence="1" id="KW-0547">Nucleotide-binding</keyword>
<dbReference type="SUPFAM" id="SSF143011">
    <property type="entry name" value="RelE-like"/>
    <property type="match status" value="1"/>
</dbReference>
<gene>
    <name evidence="1" type="ordered locus">Dtox_3381</name>
</gene>
<dbReference type="InterPro" id="IPR035093">
    <property type="entry name" value="RelE/ParE_toxin_dom_sf"/>
</dbReference>
<keyword evidence="1" id="KW-0347">Helicase</keyword>
<dbReference type="GO" id="GO:0004386">
    <property type="term" value="F:helicase activity"/>
    <property type="evidence" value="ECO:0007669"/>
    <property type="project" value="UniProtKB-KW"/>
</dbReference>
<name>C8W6K2_DESAS</name>
<dbReference type="HOGENOM" id="CLU_161929_0_1_9"/>
<keyword evidence="2" id="KW-1185">Reference proteome</keyword>
<dbReference type="eggNOG" id="COG3041">
    <property type="taxonomic scope" value="Bacteria"/>
</dbReference>
<keyword evidence="1" id="KW-0378">Hydrolase</keyword>
<reference evidence="1 2" key="1">
    <citation type="journal article" date="2009" name="Stand. Genomic Sci.">
        <title>Complete genome sequence of Desulfotomaculum acetoxidans type strain (5575).</title>
        <authorList>
            <person name="Spring S."/>
            <person name="Lapidus A."/>
            <person name="Schroder M."/>
            <person name="Gleim D."/>
            <person name="Sims D."/>
            <person name="Meincke L."/>
            <person name="Glavina Del Rio T."/>
            <person name="Tice H."/>
            <person name="Copeland A."/>
            <person name="Cheng J.F."/>
            <person name="Lucas S."/>
            <person name="Chen F."/>
            <person name="Nolan M."/>
            <person name="Bruce D."/>
            <person name="Goodwin L."/>
            <person name="Pitluck S."/>
            <person name="Ivanova N."/>
            <person name="Mavromatis K."/>
            <person name="Mikhailova N."/>
            <person name="Pati A."/>
            <person name="Chen A."/>
            <person name="Palaniappan K."/>
            <person name="Land M."/>
            <person name="Hauser L."/>
            <person name="Chang Y.J."/>
            <person name="Jeffries C.D."/>
            <person name="Chain P."/>
            <person name="Saunders E."/>
            <person name="Brettin T."/>
            <person name="Detter J.C."/>
            <person name="Goker M."/>
            <person name="Bristow J."/>
            <person name="Eisen J.A."/>
            <person name="Markowitz V."/>
            <person name="Hugenholtz P."/>
            <person name="Kyrpides N.C."/>
            <person name="Klenk H.P."/>
            <person name="Han C."/>
        </authorList>
    </citation>
    <scope>NUCLEOTIDE SEQUENCE [LARGE SCALE GENOMIC DNA]</scope>
    <source>
        <strain evidence="2">ATCC 49208 / DSM 771 / VKM B-1644</strain>
    </source>
</reference>
<dbReference type="STRING" id="485916.Dtox_3381"/>
<dbReference type="EMBL" id="CP001720">
    <property type="protein sequence ID" value="ACV64111.1"/>
    <property type="molecule type" value="Genomic_DNA"/>
</dbReference>